<gene>
    <name evidence="1" type="ORF">E2C01_023884</name>
</gene>
<evidence type="ECO:0000313" key="2">
    <source>
        <dbReference type="Proteomes" id="UP000324222"/>
    </source>
</evidence>
<sequence length="70" mass="8060">MQKVKGIKKVEERMLSESLAPRFSHARVEEHIDAVLREMDFNTELFESLLSFYSARLQAVPDAEGANTEY</sequence>
<dbReference type="EMBL" id="VSRR010002286">
    <property type="protein sequence ID" value="MPC30617.1"/>
    <property type="molecule type" value="Genomic_DNA"/>
</dbReference>
<comment type="caution">
    <text evidence="1">The sequence shown here is derived from an EMBL/GenBank/DDBJ whole genome shotgun (WGS) entry which is preliminary data.</text>
</comment>
<evidence type="ECO:0000313" key="1">
    <source>
        <dbReference type="EMBL" id="MPC30617.1"/>
    </source>
</evidence>
<organism evidence="1 2">
    <name type="scientific">Portunus trituberculatus</name>
    <name type="common">Swimming crab</name>
    <name type="synonym">Neptunus trituberculatus</name>
    <dbReference type="NCBI Taxonomy" id="210409"/>
    <lineage>
        <taxon>Eukaryota</taxon>
        <taxon>Metazoa</taxon>
        <taxon>Ecdysozoa</taxon>
        <taxon>Arthropoda</taxon>
        <taxon>Crustacea</taxon>
        <taxon>Multicrustacea</taxon>
        <taxon>Malacostraca</taxon>
        <taxon>Eumalacostraca</taxon>
        <taxon>Eucarida</taxon>
        <taxon>Decapoda</taxon>
        <taxon>Pleocyemata</taxon>
        <taxon>Brachyura</taxon>
        <taxon>Eubrachyura</taxon>
        <taxon>Portunoidea</taxon>
        <taxon>Portunidae</taxon>
        <taxon>Portuninae</taxon>
        <taxon>Portunus</taxon>
    </lineage>
</organism>
<name>A0A5B7EB72_PORTR</name>
<accession>A0A5B7EB72</accession>
<proteinExistence type="predicted"/>
<keyword evidence="2" id="KW-1185">Reference proteome</keyword>
<dbReference type="AlphaFoldDB" id="A0A5B7EB72"/>
<reference evidence="1 2" key="1">
    <citation type="submission" date="2019-05" db="EMBL/GenBank/DDBJ databases">
        <title>Another draft genome of Portunus trituberculatus and its Hox gene families provides insights of decapod evolution.</title>
        <authorList>
            <person name="Jeong J.-H."/>
            <person name="Song I."/>
            <person name="Kim S."/>
            <person name="Choi T."/>
            <person name="Kim D."/>
            <person name="Ryu S."/>
            <person name="Kim W."/>
        </authorList>
    </citation>
    <scope>NUCLEOTIDE SEQUENCE [LARGE SCALE GENOMIC DNA]</scope>
    <source>
        <tissue evidence="1">Muscle</tissue>
    </source>
</reference>
<dbReference type="Proteomes" id="UP000324222">
    <property type="component" value="Unassembled WGS sequence"/>
</dbReference>
<protein>
    <submittedName>
        <fullName evidence="1">Uncharacterized protein</fullName>
    </submittedName>
</protein>